<dbReference type="RefSeq" id="WP_113809330.1">
    <property type="nucleotide sequence ID" value="NZ_KZ846102.1"/>
</dbReference>
<comment type="caution">
    <text evidence="1">The sequence shown here is derived from an EMBL/GenBank/DDBJ whole genome shotgun (WGS) entry which is preliminary data.</text>
</comment>
<proteinExistence type="predicted"/>
<name>A0A3F3NIV6_ENTFC</name>
<dbReference type="EMBL" id="LEQJ01000027">
    <property type="protein sequence ID" value="RBS25084.1"/>
    <property type="molecule type" value="Genomic_DNA"/>
</dbReference>
<sequence length="166" mass="18873">MYKIYVLGTEVAFYNATEILGSLEPDKLDLPSLEKVRSMVYEEVLEVRKVASLERIAKACGYKNNTPFYHEEIQRAFYPTLMRIHNGLASLVLHGADLQEAKLPTLDTLRAVTSHKVEAVKKARGLRFDSQLAKLLELPPTFFYSLNHRTAKYATIESIVESLNKL</sequence>
<accession>A0A3F3NIV6</accession>
<evidence type="ECO:0000313" key="2">
    <source>
        <dbReference type="Proteomes" id="UP000253144"/>
    </source>
</evidence>
<evidence type="ECO:0000313" key="1">
    <source>
        <dbReference type="EMBL" id="RBS25084.1"/>
    </source>
</evidence>
<reference evidence="1 2" key="1">
    <citation type="submission" date="2015-06" db="EMBL/GenBank/DDBJ databases">
        <title>The Genome Sequence of Enterococcus faecium 131EA1.</title>
        <authorList>
            <consortium name="The Broad Institute Genomics Platform"/>
            <consortium name="The Broad Institute Genome Sequencing Center for Infectious Disease"/>
            <person name="Earl A.M."/>
            <person name="Van Tyne D."/>
            <person name="Lebreton F."/>
            <person name="Saavedra J.T."/>
            <person name="Gilmore M.S."/>
            <person name="Manson Mcguire A."/>
            <person name="Clock S."/>
            <person name="Crupain M."/>
            <person name="Rangan U."/>
            <person name="Young S."/>
            <person name="Abouelleil A."/>
            <person name="Cao P."/>
            <person name="Chapman S.B."/>
            <person name="Griggs A."/>
            <person name="Priest M."/>
            <person name="Shea T."/>
            <person name="Wortman J."/>
            <person name="Nusbaum C."/>
            <person name="Birren B."/>
        </authorList>
    </citation>
    <scope>NUCLEOTIDE SEQUENCE [LARGE SCALE GENOMIC DNA]</scope>
    <source>
        <strain evidence="1 2">131EA1</strain>
    </source>
</reference>
<dbReference type="AlphaFoldDB" id="A0A3F3NIV6"/>
<protein>
    <submittedName>
        <fullName evidence="1">Uncharacterized protein</fullName>
    </submittedName>
</protein>
<organism evidence="1 2">
    <name type="scientific">Enterococcus faecium</name>
    <name type="common">Streptococcus faecium</name>
    <dbReference type="NCBI Taxonomy" id="1352"/>
    <lineage>
        <taxon>Bacteria</taxon>
        <taxon>Bacillati</taxon>
        <taxon>Bacillota</taxon>
        <taxon>Bacilli</taxon>
        <taxon>Lactobacillales</taxon>
        <taxon>Enterococcaceae</taxon>
        <taxon>Enterococcus</taxon>
    </lineage>
</organism>
<gene>
    <name evidence="1" type="ORF">EB12_02944</name>
</gene>
<dbReference type="Proteomes" id="UP000253144">
    <property type="component" value="Unassembled WGS sequence"/>
</dbReference>